<protein>
    <submittedName>
        <fullName evidence="5">AraC-type DNA-binding protein</fullName>
    </submittedName>
</protein>
<dbReference type="Proteomes" id="UP000183200">
    <property type="component" value="Unassembled WGS sequence"/>
</dbReference>
<accession>A0A1G9JF08</accession>
<dbReference type="Pfam" id="PF12833">
    <property type="entry name" value="HTH_18"/>
    <property type="match status" value="1"/>
</dbReference>
<keyword evidence="6" id="KW-1185">Reference proteome</keyword>
<dbReference type="Gene3D" id="1.10.10.60">
    <property type="entry name" value="Homeodomain-like"/>
    <property type="match status" value="1"/>
</dbReference>
<dbReference type="OrthoDB" id="1007602at2"/>
<evidence type="ECO:0000259" key="4">
    <source>
        <dbReference type="PROSITE" id="PS01124"/>
    </source>
</evidence>
<evidence type="ECO:0000256" key="1">
    <source>
        <dbReference type="ARBA" id="ARBA00023015"/>
    </source>
</evidence>
<keyword evidence="2 5" id="KW-0238">DNA-binding</keyword>
<keyword evidence="3" id="KW-0804">Transcription</keyword>
<dbReference type="RefSeq" id="WP_074604155.1">
    <property type="nucleotide sequence ID" value="NZ_FNGY01000001.1"/>
</dbReference>
<dbReference type="PANTHER" id="PTHR43280">
    <property type="entry name" value="ARAC-FAMILY TRANSCRIPTIONAL REGULATOR"/>
    <property type="match status" value="1"/>
</dbReference>
<gene>
    <name evidence="5" type="ORF">SAMN05421820_101235</name>
</gene>
<evidence type="ECO:0000313" key="5">
    <source>
        <dbReference type="EMBL" id="SDL35796.1"/>
    </source>
</evidence>
<evidence type="ECO:0000256" key="2">
    <source>
        <dbReference type="ARBA" id="ARBA00023125"/>
    </source>
</evidence>
<keyword evidence="1" id="KW-0805">Transcription regulation</keyword>
<evidence type="ECO:0000256" key="3">
    <source>
        <dbReference type="ARBA" id="ARBA00023163"/>
    </source>
</evidence>
<dbReference type="EMBL" id="FNGY01000001">
    <property type="protein sequence ID" value="SDL35796.1"/>
    <property type="molecule type" value="Genomic_DNA"/>
</dbReference>
<proteinExistence type="predicted"/>
<name>A0A1G9JF08_9SPHI</name>
<organism evidence="5 6">
    <name type="scientific">Pedobacter steynii</name>
    <dbReference type="NCBI Taxonomy" id="430522"/>
    <lineage>
        <taxon>Bacteria</taxon>
        <taxon>Pseudomonadati</taxon>
        <taxon>Bacteroidota</taxon>
        <taxon>Sphingobacteriia</taxon>
        <taxon>Sphingobacteriales</taxon>
        <taxon>Sphingobacteriaceae</taxon>
        <taxon>Pedobacter</taxon>
    </lineage>
</organism>
<reference evidence="6" key="1">
    <citation type="submission" date="2016-10" db="EMBL/GenBank/DDBJ databases">
        <authorList>
            <person name="Varghese N."/>
            <person name="Submissions S."/>
        </authorList>
    </citation>
    <scope>NUCLEOTIDE SEQUENCE [LARGE SCALE GENOMIC DNA]</scope>
    <source>
        <strain evidence="6">DSM 19110</strain>
    </source>
</reference>
<dbReference type="PROSITE" id="PS01124">
    <property type="entry name" value="HTH_ARAC_FAMILY_2"/>
    <property type="match status" value="1"/>
</dbReference>
<dbReference type="SMART" id="SM00342">
    <property type="entry name" value="HTH_ARAC"/>
    <property type="match status" value="1"/>
</dbReference>
<dbReference type="GO" id="GO:0043565">
    <property type="term" value="F:sequence-specific DNA binding"/>
    <property type="evidence" value="ECO:0007669"/>
    <property type="project" value="InterPro"/>
</dbReference>
<dbReference type="SUPFAM" id="SSF46689">
    <property type="entry name" value="Homeodomain-like"/>
    <property type="match status" value="1"/>
</dbReference>
<dbReference type="InterPro" id="IPR009057">
    <property type="entry name" value="Homeodomain-like_sf"/>
</dbReference>
<dbReference type="InterPro" id="IPR018060">
    <property type="entry name" value="HTH_AraC"/>
</dbReference>
<evidence type="ECO:0000313" key="6">
    <source>
        <dbReference type="Proteomes" id="UP000183200"/>
    </source>
</evidence>
<sequence length="235" mass="26337">MSIAIFDIEKGYTLFSRSNYLTKRHAHYAIEIVCSINGLFELSTQQGNYTNLQNVIIPPNLTHSFNSLNSSCNLLFLDPLSHIGHYFMQQYQLAGSKNVLTNVPEVRQLHQEGNFDMPQISHLGKSTSSQDIDPRITGCIQAIDKAFADQKISLNELAALSFLSKDRLAHLFKAQLGISVHQYILWKKILLAVSNSREGHSLTTCAHSAGFTDSSHFHRAFYKMFGTGPSFVLKS</sequence>
<dbReference type="PANTHER" id="PTHR43280:SF2">
    <property type="entry name" value="HTH-TYPE TRANSCRIPTIONAL REGULATOR EXSA"/>
    <property type="match status" value="1"/>
</dbReference>
<dbReference type="GO" id="GO:0003700">
    <property type="term" value="F:DNA-binding transcription factor activity"/>
    <property type="evidence" value="ECO:0007669"/>
    <property type="project" value="InterPro"/>
</dbReference>
<dbReference type="AlphaFoldDB" id="A0A1G9JF08"/>
<feature type="domain" description="HTH araC/xylS-type" evidence="4">
    <location>
        <begin position="137"/>
        <end position="235"/>
    </location>
</feature>